<organism evidence="1 2">
    <name type="scientific">Chromobacterium sphagni</name>
    <dbReference type="NCBI Taxonomy" id="1903179"/>
    <lineage>
        <taxon>Bacteria</taxon>
        <taxon>Pseudomonadati</taxon>
        <taxon>Pseudomonadota</taxon>
        <taxon>Betaproteobacteria</taxon>
        <taxon>Neisseriales</taxon>
        <taxon>Chromobacteriaceae</taxon>
        <taxon>Chromobacterium</taxon>
    </lineage>
</organism>
<dbReference type="EMBL" id="MKCT01000001">
    <property type="protein sequence ID" value="OHX21164.1"/>
    <property type="molecule type" value="Genomic_DNA"/>
</dbReference>
<dbReference type="RefSeq" id="WP_071111122.1">
    <property type="nucleotide sequence ID" value="NZ_MKCT01000001.1"/>
</dbReference>
<accession>A0ABX3CG96</accession>
<reference evidence="1 2" key="1">
    <citation type="submission" date="2016-09" db="EMBL/GenBank/DDBJ databases">
        <title>Chromobacterium muskegensis sp. nov., an insecticidal bacterium isolated from Sphagnum bogs.</title>
        <authorList>
            <person name="Sparks M.E."/>
            <person name="Blackburn M.B."/>
            <person name="Gundersen-Rindal D.E."/>
            <person name="Mitchell A."/>
            <person name="Farrar R."/>
            <person name="Kuhar D."/>
        </authorList>
    </citation>
    <scope>NUCLEOTIDE SEQUENCE [LARGE SCALE GENOMIC DNA]</scope>
    <source>
        <strain evidence="1 2">14B-1</strain>
    </source>
</reference>
<evidence type="ECO:0000313" key="2">
    <source>
        <dbReference type="Proteomes" id="UP000180280"/>
    </source>
</evidence>
<keyword evidence="2" id="KW-1185">Reference proteome</keyword>
<name>A0ABX3CG96_9NEIS</name>
<proteinExistence type="predicted"/>
<comment type="caution">
    <text evidence="1">The sequence shown here is derived from an EMBL/GenBank/DDBJ whole genome shotgun (WGS) entry which is preliminary data.</text>
</comment>
<evidence type="ECO:0000313" key="1">
    <source>
        <dbReference type="EMBL" id="OHX21164.1"/>
    </source>
</evidence>
<dbReference type="Proteomes" id="UP000180280">
    <property type="component" value="Unassembled WGS sequence"/>
</dbReference>
<sequence>MAYSFGADDALITQQALERVVPGRFVTIKADLLVSATEAAVHQIRALASSNEALRERLAVADGKGDRTLVTNDAASLFSEFLRITNSSGSTSAQVKSNEPDE</sequence>
<gene>
    <name evidence="1" type="ORF">BI344_01075</name>
</gene>
<protein>
    <submittedName>
        <fullName evidence="1">Uncharacterized protein</fullName>
    </submittedName>
</protein>